<dbReference type="Proteomes" id="UP001497527">
    <property type="component" value="Unassembled WGS sequence"/>
</dbReference>
<reference evidence="1 2" key="1">
    <citation type="submission" date="2024-05" db="EMBL/GenBank/DDBJ databases">
        <authorList>
            <person name="Duchaud E."/>
        </authorList>
    </citation>
    <scope>NUCLEOTIDE SEQUENCE [LARGE SCALE GENOMIC DNA]</scope>
    <source>
        <strain evidence="1">Ena-SAMPLE-TAB-13-05-2024-13:56:06:370-140308</strain>
    </source>
</reference>
<name>A0ABM9PAL9_9FLAO</name>
<accession>A0ABM9PAL9</accession>
<sequence>MAISSLEKSIEYLYEVFSPYKVSGNLRERSCECCVTNEDITRLLSKSLHELEVNDINKFTSKAVTTFGDEQDYKHFLPRILELVAISEDSLIDDFLTFEKLNYLEWETWNNKEIIAVDLFFYYQFENSLKNENVSIEYFNSSLELICKYKSIDTVIKIWEYNFSILSVKFIVNYVLLGSMIDLSQHQKEILEEWFHSEYILNQLSKQFFKEHFNEEFKERISIVYTILENNNKLNS</sequence>
<protein>
    <submittedName>
        <fullName evidence="1">Uncharacterized protein</fullName>
    </submittedName>
</protein>
<proteinExistence type="predicted"/>
<dbReference type="RefSeq" id="WP_348715792.1">
    <property type="nucleotide sequence ID" value="NZ_CAXJIO010000011.1"/>
</dbReference>
<evidence type="ECO:0000313" key="2">
    <source>
        <dbReference type="Proteomes" id="UP001497527"/>
    </source>
</evidence>
<dbReference type="EMBL" id="CAXJIO010000011">
    <property type="protein sequence ID" value="CAL2102489.1"/>
    <property type="molecule type" value="Genomic_DNA"/>
</dbReference>
<organism evidence="1 2">
    <name type="scientific">Tenacibaculum polynesiense</name>
    <dbReference type="NCBI Taxonomy" id="3137857"/>
    <lineage>
        <taxon>Bacteria</taxon>
        <taxon>Pseudomonadati</taxon>
        <taxon>Bacteroidota</taxon>
        <taxon>Flavobacteriia</taxon>
        <taxon>Flavobacteriales</taxon>
        <taxon>Flavobacteriaceae</taxon>
        <taxon>Tenacibaculum</taxon>
    </lineage>
</organism>
<evidence type="ECO:0000313" key="1">
    <source>
        <dbReference type="EMBL" id="CAL2102489.1"/>
    </source>
</evidence>
<gene>
    <name evidence="1" type="ORF">T190423A01A_20240</name>
</gene>
<comment type="caution">
    <text evidence="1">The sequence shown here is derived from an EMBL/GenBank/DDBJ whole genome shotgun (WGS) entry which is preliminary data.</text>
</comment>
<keyword evidence="2" id="KW-1185">Reference proteome</keyword>